<gene>
    <name evidence="1" type="ORF">Tci_445804</name>
</gene>
<dbReference type="AlphaFoldDB" id="A0A699HV76"/>
<proteinExistence type="predicted"/>
<protein>
    <recommendedName>
        <fullName evidence="2">Phospholipase-like protein</fullName>
    </recommendedName>
</protein>
<evidence type="ECO:0008006" key="2">
    <source>
        <dbReference type="Google" id="ProtNLM"/>
    </source>
</evidence>
<accession>A0A699HV76</accession>
<name>A0A699HV76_TANCI</name>
<dbReference type="EMBL" id="BKCJ010204985">
    <property type="protein sequence ID" value="GEY73830.1"/>
    <property type="molecule type" value="Genomic_DNA"/>
</dbReference>
<evidence type="ECO:0000313" key="1">
    <source>
        <dbReference type="EMBL" id="GEY73830.1"/>
    </source>
</evidence>
<reference evidence="1" key="1">
    <citation type="journal article" date="2019" name="Sci. Rep.">
        <title>Draft genome of Tanacetum cinerariifolium, the natural source of mosquito coil.</title>
        <authorList>
            <person name="Yamashiro T."/>
            <person name="Shiraishi A."/>
            <person name="Satake H."/>
            <person name="Nakayama K."/>
        </authorList>
    </citation>
    <scope>NUCLEOTIDE SEQUENCE</scope>
</reference>
<comment type="caution">
    <text evidence="1">The sequence shown here is derived from an EMBL/GenBank/DDBJ whole genome shotgun (WGS) entry which is preliminary data.</text>
</comment>
<sequence length="210" mass="24444">MTGLKFGVNNLKDFENAPTPLVQCIFPNRITLVRNLGTWLSPFLFVLAEDLTAFDEFPWGLFCWTTTYNSLRTAAWNHIPRNILSSPSKLGNIKKKVLAAVKGKDGGETSKKEGKPLYSLYGFIWGFKTWILEVFPESNRWWTKQPYVVPRGISWSNRLKFKREDWGVFFGVYDPDHFPDWMERVKELESILKPNAEVPMENDYRVDLDN</sequence>
<organism evidence="1">
    <name type="scientific">Tanacetum cinerariifolium</name>
    <name type="common">Dalmatian daisy</name>
    <name type="synonym">Chrysanthemum cinerariifolium</name>
    <dbReference type="NCBI Taxonomy" id="118510"/>
    <lineage>
        <taxon>Eukaryota</taxon>
        <taxon>Viridiplantae</taxon>
        <taxon>Streptophyta</taxon>
        <taxon>Embryophyta</taxon>
        <taxon>Tracheophyta</taxon>
        <taxon>Spermatophyta</taxon>
        <taxon>Magnoliopsida</taxon>
        <taxon>eudicotyledons</taxon>
        <taxon>Gunneridae</taxon>
        <taxon>Pentapetalae</taxon>
        <taxon>asterids</taxon>
        <taxon>campanulids</taxon>
        <taxon>Asterales</taxon>
        <taxon>Asteraceae</taxon>
        <taxon>Asteroideae</taxon>
        <taxon>Anthemideae</taxon>
        <taxon>Anthemidinae</taxon>
        <taxon>Tanacetum</taxon>
    </lineage>
</organism>